<dbReference type="RefSeq" id="WP_406858439.1">
    <property type="nucleotide sequence ID" value="NZ_CP157484.1"/>
</dbReference>
<organism evidence="1">
    <name type="scientific">Alsobacter sp. KACC 23698</name>
    <dbReference type="NCBI Taxonomy" id="3149229"/>
    <lineage>
        <taxon>Bacteria</taxon>
        <taxon>Pseudomonadati</taxon>
        <taxon>Pseudomonadota</taxon>
        <taxon>Alphaproteobacteria</taxon>
        <taxon>Hyphomicrobiales</taxon>
        <taxon>Alsobacteraceae</taxon>
        <taxon>Alsobacter</taxon>
    </lineage>
</organism>
<protein>
    <submittedName>
        <fullName evidence="1">Uncharacterized protein</fullName>
    </submittedName>
</protein>
<sequence length="93" mass="10171">MCEGCESADDPDERGAPSPELVAFARDLERRLEGEPASERAWAIFLGREGGALAWGSFIRMSGCMDEAARHWSFAHLKPRTVARPALRADAPS</sequence>
<accession>A0AAU7JN87</accession>
<evidence type="ECO:0000313" key="1">
    <source>
        <dbReference type="EMBL" id="XBO41584.1"/>
    </source>
</evidence>
<reference evidence="1" key="1">
    <citation type="submission" date="2024-05" db="EMBL/GenBank/DDBJ databases">
        <authorList>
            <person name="Kim S."/>
            <person name="Heo J."/>
            <person name="Choi H."/>
            <person name="Choi Y."/>
            <person name="Kwon S.-W."/>
            <person name="Kim Y."/>
        </authorList>
    </citation>
    <scope>NUCLEOTIDE SEQUENCE</scope>
    <source>
        <strain evidence="1">KACC 23698</strain>
    </source>
</reference>
<proteinExistence type="predicted"/>
<name>A0AAU7JN87_9HYPH</name>
<dbReference type="AlphaFoldDB" id="A0AAU7JN87"/>
<gene>
    <name evidence="1" type="ORF">ABEG18_12755</name>
</gene>
<dbReference type="EMBL" id="CP157484">
    <property type="protein sequence ID" value="XBO41584.1"/>
    <property type="molecule type" value="Genomic_DNA"/>
</dbReference>